<organism evidence="2 3">
    <name type="scientific">Periplaneta americana</name>
    <name type="common">American cockroach</name>
    <name type="synonym">Blatta americana</name>
    <dbReference type="NCBI Taxonomy" id="6978"/>
    <lineage>
        <taxon>Eukaryota</taxon>
        <taxon>Metazoa</taxon>
        <taxon>Ecdysozoa</taxon>
        <taxon>Arthropoda</taxon>
        <taxon>Hexapoda</taxon>
        <taxon>Insecta</taxon>
        <taxon>Pterygota</taxon>
        <taxon>Neoptera</taxon>
        <taxon>Polyneoptera</taxon>
        <taxon>Dictyoptera</taxon>
        <taxon>Blattodea</taxon>
        <taxon>Blattoidea</taxon>
        <taxon>Blattidae</taxon>
        <taxon>Blattinae</taxon>
        <taxon>Periplaneta</taxon>
    </lineage>
</organism>
<keyword evidence="3" id="KW-1185">Reference proteome</keyword>
<name>A0ABQ8TCI7_PERAM</name>
<sequence length="163" mass="18187">MAGLFMYYIGNMFASLKSSFSRLFGNSDPEKKKQESTNKPKEGKECTDQGPNRIPSMSEGTEDCSRNPVSEPVIEKSRNFITNESRLSSFETEDLFDPRCGRSYYSTEASGILQPGAPLVLSDRRIYAPSALSSFLGKLTPLLTPFHPFLSHYVKQQATNLAE</sequence>
<feature type="compositionally biased region" description="Basic and acidic residues" evidence="1">
    <location>
        <begin position="28"/>
        <end position="47"/>
    </location>
</feature>
<evidence type="ECO:0000313" key="2">
    <source>
        <dbReference type="EMBL" id="KAJ4443628.1"/>
    </source>
</evidence>
<proteinExistence type="predicted"/>
<gene>
    <name evidence="2" type="ORF">ANN_05302</name>
</gene>
<dbReference type="Proteomes" id="UP001148838">
    <property type="component" value="Unassembled WGS sequence"/>
</dbReference>
<dbReference type="EMBL" id="JAJSOF020000013">
    <property type="protein sequence ID" value="KAJ4443628.1"/>
    <property type="molecule type" value="Genomic_DNA"/>
</dbReference>
<accession>A0ABQ8TCI7</accession>
<comment type="caution">
    <text evidence="2">The sequence shown here is derived from an EMBL/GenBank/DDBJ whole genome shotgun (WGS) entry which is preliminary data.</text>
</comment>
<protein>
    <submittedName>
        <fullName evidence="2">Uncharacterized protein</fullName>
    </submittedName>
</protein>
<evidence type="ECO:0000313" key="3">
    <source>
        <dbReference type="Proteomes" id="UP001148838"/>
    </source>
</evidence>
<reference evidence="2 3" key="1">
    <citation type="journal article" date="2022" name="Allergy">
        <title>Genome assembly and annotation of Periplaneta americana reveal a comprehensive cockroach allergen profile.</title>
        <authorList>
            <person name="Wang L."/>
            <person name="Xiong Q."/>
            <person name="Saelim N."/>
            <person name="Wang L."/>
            <person name="Nong W."/>
            <person name="Wan A.T."/>
            <person name="Shi M."/>
            <person name="Liu X."/>
            <person name="Cao Q."/>
            <person name="Hui J.H.L."/>
            <person name="Sookrung N."/>
            <person name="Leung T.F."/>
            <person name="Tungtrongchitr A."/>
            <person name="Tsui S.K.W."/>
        </authorList>
    </citation>
    <scope>NUCLEOTIDE SEQUENCE [LARGE SCALE GENOMIC DNA]</scope>
    <source>
        <strain evidence="2">PWHHKU_190912</strain>
    </source>
</reference>
<feature type="region of interest" description="Disordered" evidence="1">
    <location>
        <begin position="25"/>
        <end position="70"/>
    </location>
</feature>
<evidence type="ECO:0000256" key="1">
    <source>
        <dbReference type="SAM" id="MobiDB-lite"/>
    </source>
</evidence>